<comment type="caution">
    <text evidence="1">The sequence shown here is derived from an EMBL/GenBank/DDBJ whole genome shotgun (WGS) entry which is preliminary data.</text>
</comment>
<sequence length="71" mass="8463">LIAALFTTAKVWKQCKCLSKGKWIKKMWYVHTTVYYSAIKRNEILSFVTRVDLECIIVSKISQTEKDRYRM</sequence>
<feature type="non-terminal residue" evidence="1">
    <location>
        <position position="1"/>
    </location>
</feature>
<dbReference type="Proteomes" id="UP000475037">
    <property type="component" value="Unassembled WGS sequence"/>
</dbReference>
<reference evidence="1 2" key="1">
    <citation type="submission" date="2019-11" db="EMBL/GenBank/DDBJ databases">
        <authorList>
            <person name="Yang C."/>
            <person name="Li F."/>
        </authorList>
    </citation>
    <scope>NUCLEOTIDE SEQUENCE [LARGE SCALE GENOMIC DNA]</scope>
    <source>
        <strain evidence="1">KB4526</strain>
        <tissue evidence="1">Muscle</tissue>
    </source>
</reference>
<gene>
    <name evidence="1" type="primary">Pol_238</name>
    <name evidence="1" type="ORF">FOF47_R07947</name>
</gene>
<feature type="non-terminal residue" evidence="1">
    <location>
        <position position="71"/>
    </location>
</feature>
<dbReference type="AlphaFoldDB" id="A0A6G1AYX8"/>
<keyword evidence="2" id="KW-1185">Reference proteome</keyword>
<proteinExistence type="predicted"/>
<evidence type="ECO:0000313" key="1">
    <source>
        <dbReference type="EMBL" id="KAF0881008.1"/>
    </source>
</evidence>
<name>A0A6G1AYX8_CROCR</name>
<accession>A0A6G1AYX8</accession>
<organism evidence="1 2">
    <name type="scientific">Crocuta crocuta</name>
    <name type="common">Spotted hyena</name>
    <dbReference type="NCBI Taxonomy" id="9678"/>
    <lineage>
        <taxon>Eukaryota</taxon>
        <taxon>Metazoa</taxon>
        <taxon>Chordata</taxon>
        <taxon>Craniata</taxon>
        <taxon>Vertebrata</taxon>
        <taxon>Euteleostomi</taxon>
        <taxon>Mammalia</taxon>
        <taxon>Eutheria</taxon>
        <taxon>Laurasiatheria</taxon>
        <taxon>Carnivora</taxon>
        <taxon>Feliformia</taxon>
        <taxon>Hyaenidae</taxon>
        <taxon>Crocuta</taxon>
    </lineage>
</organism>
<evidence type="ECO:0000313" key="2">
    <source>
        <dbReference type="Proteomes" id="UP000475037"/>
    </source>
</evidence>
<dbReference type="EMBL" id="VOAJ01003033">
    <property type="protein sequence ID" value="KAF0881008.1"/>
    <property type="molecule type" value="Genomic_DNA"/>
</dbReference>
<protein>
    <submittedName>
        <fullName evidence="1">LORF2 protein</fullName>
    </submittedName>
</protein>